<feature type="region of interest" description="Disordered" evidence="1">
    <location>
        <begin position="634"/>
        <end position="662"/>
    </location>
</feature>
<feature type="compositionally biased region" description="Acidic residues" evidence="1">
    <location>
        <begin position="437"/>
        <end position="452"/>
    </location>
</feature>
<feature type="non-terminal residue" evidence="2">
    <location>
        <position position="874"/>
    </location>
</feature>
<name>A0A3E2GWI7_SCYLI</name>
<feature type="compositionally biased region" description="Basic and acidic residues" evidence="1">
    <location>
        <begin position="420"/>
        <end position="429"/>
    </location>
</feature>
<accession>A0A3E2GWI7</accession>
<dbReference type="STRING" id="5539.A0A3E2GWI7"/>
<feature type="region of interest" description="Disordered" evidence="1">
    <location>
        <begin position="1"/>
        <end position="33"/>
    </location>
</feature>
<feature type="region of interest" description="Disordered" evidence="1">
    <location>
        <begin position="232"/>
        <end position="379"/>
    </location>
</feature>
<sequence>MPRFPKSFGRRKSSSNALEIAQKEPEVESPSSFKVFERQPAHSHSFDAGIKLGRSSVIRQQTYPLENDENMFEDMKGSRGSGASHTNTISTTDNSSRLSAASTAPSSMDAHPAGEWKSPLDKPYDNIPLPPVPKSSAFSLRNAGRTFSFGRQKPPIPVPPKDQDQSPVSPDTERNSLAFRRDRAVTTSSYASTATPSKFEDVELGGLSLGGDFGDMFAGLAKRKSAILDANANRAMSHSPEHSTETSMTKSYGSNRPNQPSRINTDKTEPVEPPPHSWASNHSDEGLMSNSTPPPPPVHGISRKELSHDIPHALRPGSGIHTGLRSVSGVSATRESSAKQHEETIDEDARILRESVHASRQLRDPPAVQVEKAWSPPHDSMFDETIMASASLAERFQEQSSLPSTRDSVAGRAMTAAQFERYKQDRERMISLGDRPSDDEDDEETYEEEEDDAEKKKELAKQRRKQEAHMAVYRQQMMKVTGETNPMPLRPSTTGSQSSPNLGSFAIPTPADNDEEEDEEIPLGILAAHGFPNKNKPPMQSMGSNPNLRASMMSGAGQSSSHLPVFARKLPEDPYFGASVVNPSYRESLSFGGGSGSVHGGPIPNGPAPGGPAWGVPPGGLVGVIAGEERSRALRRGSPNPQGEYPAQPPGFGGLVGRNSTPPNMYSGMGPQNPMMLSPGDQAQIVMTQQMQQFMTMQLQFMQMMTTGPSAAAQNPPVLQQPAPSEYQRPASQNMSIRQPRAMTMMDSGLGSNWLQAGFTPSINGNGGGYAPSIAPSERSNIGLPGRYRPVSQAPPPVEVKSVRASTMSGALQNWDKHIPASSKLAKKPVSASDDEDDDQAWEEMAKKREKKKSLWKKNKDNNGLREMLNFATQ</sequence>
<keyword evidence="3" id="KW-1185">Reference proteome</keyword>
<dbReference type="OrthoDB" id="5396252at2759"/>
<feature type="non-terminal residue" evidence="2">
    <location>
        <position position="1"/>
    </location>
</feature>
<evidence type="ECO:0000256" key="1">
    <source>
        <dbReference type="SAM" id="MobiDB-lite"/>
    </source>
</evidence>
<gene>
    <name evidence="2" type="ORF">B7463_g10857</name>
</gene>
<evidence type="ECO:0000313" key="3">
    <source>
        <dbReference type="Proteomes" id="UP000258309"/>
    </source>
</evidence>
<feature type="region of interest" description="Disordered" evidence="1">
    <location>
        <begin position="62"/>
        <end position="194"/>
    </location>
</feature>
<reference evidence="2 3" key="1">
    <citation type="submission" date="2018-05" db="EMBL/GenBank/DDBJ databases">
        <title>Draft genome sequence of Scytalidium lignicola DSM 105466, a ubiquitous saprotrophic fungus.</title>
        <authorList>
            <person name="Buettner E."/>
            <person name="Gebauer A.M."/>
            <person name="Hofrichter M."/>
            <person name="Liers C."/>
            <person name="Kellner H."/>
        </authorList>
    </citation>
    <scope>NUCLEOTIDE SEQUENCE [LARGE SCALE GENOMIC DNA]</scope>
    <source>
        <strain evidence="2 3">DSM 105466</strain>
    </source>
</reference>
<feature type="region of interest" description="Disordered" evidence="1">
    <location>
        <begin position="394"/>
        <end position="519"/>
    </location>
</feature>
<feature type="compositionally biased region" description="Polar residues" evidence="1">
    <location>
        <begin position="491"/>
        <end position="502"/>
    </location>
</feature>
<dbReference type="EMBL" id="NCSJ02000330">
    <property type="protein sequence ID" value="RFU25479.1"/>
    <property type="molecule type" value="Genomic_DNA"/>
</dbReference>
<comment type="caution">
    <text evidence="2">The sequence shown here is derived from an EMBL/GenBank/DDBJ whole genome shotgun (WGS) entry which is preliminary data.</text>
</comment>
<feature type="compositionally biased region" description="Basic and acidic residues" evidence="1">
    <location>
        <begin position="453"/>
        <end position="468"/>
    </location>
</feature>
<dbReference type="PANTHER" id="PTHR42068">
    <property type="entry name" value="YALI0B18964P"/>
    <property type="match status" value="1"/>
</dbReference>
<feature type="compositionally biased region" description="Polar residues" evidence="1">
    <location>
        <begin position="398"/>
        <end position="407"/>
    </location>
</feature>
<feature type="compositionally biased region" description="Polar residues" evidence="1">
    <location>
        <begin position="81"/>
        <end position="106"/>
    </location>
</feature>
<dbReference type="OMA" id="QAQIQMT"/>
<feature type="compositionally biased region" description="Basic and acidic residues" evidence="1">
    <location>
        <begin position="336"/>
        <end position="363"/>
    </location>
</feature>
<organism evidence="2 3">
    <name type="scientific">Scytalidium lignicola</name>
    <name type="common">Hyphomycete</name>
    <dbReference type="NCBI Taxonomy" id="5539"/>
    <lineage>
        <taxon>Eukaryota</taxon>
        <taxon>Fungi</taxon>
        <taxon>Dikarya</taxon>
        <taxon>Ascomycota</taxon>
        <taxon>Pezizomycotina</taxon>
        <taxon>Leotiomycetes</taxon>
        <taxon>Leotiomycetes incertae sedis</taxon>
        <taxon>Scytalidium</taxon>
    </lineage>
</organism>
<dbReference type="Proteomes" id="UP000258309">
    <property type="component" value="Unassembled WGS sequence"/>
</dbReference>
<feature type="compositionally biased region" description="Acidic residues" evidence="1">
    <location>
        <begin position="833"/>
        <end position="842"/>
    </location>
</feature>
<feature type="compositionally biased region" description="Basic and acidic residues" evidence="1">
    <location>
        <begin position="302"/>
        <end position="312"/>
    </location>
</feature>
<feature type="compositionally biased region" description="Polar residues" evidence="1">
    <location>
        <begin position="245"/>
        <end position="263"/>
    </location>
</feature>
<dbReference type="PANTHER" id="PTHR42068:SF1">
    <property type="entry name" value="YALI0B18964P"/>
    <property type="match status" value="1"/>
</dbReference>
<feature type="compositionally biased region" description="Basic and acidic residues" evidence="1">
    <location>
        <begin position="112"/>
        <end position="124"/>
    </location>
</feature>
<proteinExistence type="predicted"/>
<feature type="compositionally biased region" description="Low complexity" evidence="1">
    <location>
        <begin position="185"/>
        <end position="194"/>
    </location>
</feature>
<dbReference type="AlphaFoldDB" id="A0A3E2GWI7"/>
<feature type="region of interest" description="Disordered" evidence="1">
    <location>
        <begin position="809"/>
        <end position="874"/>
    </location>
</feature>
<protein>
    <submittedName>
        <fullName evidence="2">Uncharacterized protein</fullName>
    </submittedName>
</protein>
<evidence type="ECO:0000313" key="2">
    <source>
        <dbReference type="EMBL" id="RFU25479.1"/>
    </source>
</evidence>
<feature type="compositionally biased region" description="Basic and acidic residues" evidence="1">
    <location>
        <begin position="171"/>
        <end position="184"/>
    </location>
</feature>
<feature type="compositionally biased region" description="Basic residues" evidence="1">
    <location>
        <begin position="848"/>
        <end position="857"/>
    </location>
</feature>